<keyword evidence="2" id="KW-0489">Methyltransferase</keyword>
<sequence length="255" mass="29923">MRKNLYDKIKQFLPYYNEYGLKEGYKLYKEISSTDLNNIHVYGIKHPIKLRKNEKSDLDVFKQIFIEKQYNPVFYKNPEIIIDAGGNVGLFSVLMKNKFPNSKIITIEPDFDNFVTAEKNLENYTDIKLLKKGLWSSDVKLKILNEDASKWGIQVVEDNINGKIDAICIDTIIRENNLDRIDLLKMDIEGSEKEVFSRNYEDWLPKVKILIIELHDSMQKDSSRIFFEALNKTWPHYHLFVSGENLVVENLSFKS</sequence>
<dbReference type="Proteomes" id="UP000548067">
    <property type="component" value="Unassembled WGS sequence"/>
</dbReference>
<reference evidence="2 3" key="1">
    <citation type="submission" date="2020-04" db="EMBL/GenBank/DDBJ databases">
        <title>Genome analysis and antimicrobial resistance characteristics of Chryseobacterium aquaticum isolated from farmed salmonids.</title>
        <authorList>
            <person name="Saticioglu I.B."/>
            <person name="Duman M."/>
            <person name="Altun S."/>
        </authorList>
    </citation>
    <scope>NUCLEOTIDE SEQUENCE [LARGE SCALE GENOMIC DNA]</scope>
    <source>
        <strain evidence="2 3">C-174</strain>
    </source>
</reference>
<dbReference type="NCBIfam" id="TIGR01444">
    <property type="entry name" value="fkbM_fam"/>
    <property type="match status" value="1"/>
</dbReference>
<protein>
    <submittedName>
        <fullName evidence="2">FkbM family methyltransferase</fullName>
    </submittedName>
</protein>
<evidence type="ECO:0000313" key="3">
    <source>
        <dbReference type="Proteomes" id="UP000548067"/>
    </source>
</evidence>
<accession>A0A848N1T6</accession>
<name>A0A848N1T6_9FLAO</name>
<feature type="domain" description="Methyltransferase FkbM" evidence="1">
    <location>
        <begin position="83"/>
        <end position="220"/>
    </location>
</feature>
<dbReference type="EMBL" id="JABCJF010000002">
    <property type="protein sequence ID" value="NMR33494.1"/>
    <property type="molecule type" value="Genomic_DNA"/>
</dbReference>
<dbReference type="GO" id="GO:0008168">
    <property type="term" value="F:methyltransferase activity"/>
    <property type="evidence" value="ECO:0007669"/>
    <property type="project" value="UniProtKB-KW"/>
</dbReference>
<dbReference type="PANTHER" id="PTHR34203">
    <property type="entry name" value="METHYLTRANSFERASE, FKBM FAMILY PROTEIN"/>
    <property type="match status" value="1"/>
</dbReference>
<dbReference type="Pfam" id="PF05050">
    <property type="entry name" value="Methyltransf_21"/>
    <property type="match status" value="1"/>
</dbReference>
<dbReference type="PANTHER" id="PTHR34203:SF15">
    <property type="entry name" value="SLL1173 PROTEIN"/>
    <property type="match status" value="1"/>
</dbReference>
<comment type="caution">
    <text evidence="2">The sequence shown here is derived from an EMBL/GenBank/DDBJ whole genome shotgun (WGS) entry which is preliminary data.</text>
</comment>
<dbReference type="InterPro" id="IPR052514">
    <property type="entry name" value="SAM-dependent_MTase"/>
</dbReference>
<dbReference type="AlphaFoldDB" id="A0A848N1T6"/>
<dbReference type="InterPro" id="IPR029063">
    <property type="entry name" value="SAM-dependent_MTases_sf"/>
</dbReference>
<evidence type="ECO:0000259" key="1">
    <source>
        <dbReference type="Pfam" id="PF05050"/>
    </source>
</evidence>
<proteinExistence type="predicted"/>
<dbReference type="RefSeq" id="WP_169320531.1">
    <property type="nucleotide sequence ID" value="NZ_JABCJF010000002.1"/>
</dbReference>
<dbReference type="SUPFAM" id="SSF53335">
    <property type="entry name" value="S-adenosyl-L-methionine-dependent methyltransferases"/>
    <property type="match status" value="1"/>
</dbReference>
<dbReference type="InterPro" id="IPR006342">
    <property type="entry name" value="FkbM_mtfrase"/>
</dbReference>
<keyword evidence="2" id="KW-0808">Transferase</keyword>
<organism evidence="2 3">
    <name type="scientific">Chryseobacterium aquaticum</name>
    <dbReference type="NCBI Taxonomy" id="452084"/>
    <lineage>
        <taxon>Bacteria</taxon>
        <taxon>Pseudomonadati</taxon>
        <taxon>Bacteroidota</taxon>
        <taxon>Flavobacteriia</taxon>
        <taxon>Flavobacteriales</taxon>
        <taxon>Weeksellaceae</taxon>
        <taxon>Chryseobacterium group</taxon>
        <taxon>Chryseobacterium</taxon>
    </lineage>
</organism>
<evidence type="ECO:0000313" key="2">
    <source>
        <dbReference type="EMBL" id="NMR33494.1"/>
    </source>
</evidence>
<gene>
    <name evidence="2" type="ORF">HIO71_04655</name>
</gene>
<dbReference type="Gene3D" id="3.40.50.150">
    <property type="entry name" value="Vaccinia Virus protein VP39"/>
    <property type="match status" value="1"/>
</dbReference>
<dbReference type="GO" id="GO:0032259">
    <property type="term" value="P:methylation"/>
    <property type="evidence" value="ECO:0007669"/>
    <property type="project" value="UniProtKB-KW"/>
</dbReference>